<evidence type="ECO:0000313" key="5">
    <source>
        <dbReference type="EMBL" id="VFJ64486.1"/>
    </source>
</evidence>
<dbReference type="EMBL" id="CAADEZ010000358">
    <property type="protein sequence ID" value="VFJ64486.1"/>
    <property type="molecule type" value="Genomic_DNA"/>
</dbReference>
<reference evidence="5" key="1">
    <citation type="submission" date="2019-02" db="EMBL/GenBank/DDBJ databases">
        <authorList>
            <person name="Gruber-Vodicka R. H."/>
            <person name="Seah K. B. B."/>
        </authorList>
    </citation>
    <scope>NUCLEOTIDE SEQUENCE</scope>
    <source>
        <strain evidence="5">BECK_BZ163</strain>
        <strain evidence="7">BECK_BZ164</strain>
        <strain evidence="6">BECK_BZ165</strain>
    </source>
</reference>
<organism evidence="5">
    <name type="scientific">Candidatus Kentrum sp. FM</name>
    <dbReference type="NCBI Taxonomy" id="2126340"/>
    <lineage>
        <taxon>Bacteria</taxon>
        <taxon>Pseudomonadati</taxon>
        <taxon>Pseudomonadota</taxon>
        <taxon>Gammaproteobacteria</taxon>
        <taxon>Candidatus Kentrum</taxon>
    </lineage>
</organism>
<evidence type="ECO:0000313" key="6">
    <source>
        <dbReference type="EMBL" id="VFJ67786.1"/>
    </source>
</evidence>
<evidence type="ECO:0000313" key="7">
    <source>
        <dbReference type="EMBL" id="VFK10321.1"/>
    </source>
</evidence>
<dbReference type="PANTHER" id="PTHR45586:SF1">
    <property type="entry name" value="LIPOPOLYSACCHARIDE ASSEMBLY PROTEIN B"/>
    <property type="match status" value="1"/>
</dbReference>
<keyword evidence="2 3" id="KW-0802">TPR repeat</keyword>
<proteinExistence type="predicted"/>
<evidence type="ECO:0000256" key="1">
    <source>
        <dbReference type="ARBA" id="ARBA00022737"/>
    </source>
</evidence>
<feature type="signal peptide" evidence="4">
    <location>
        <begin position="1"/>
        <end position="25"/>
    </location>
</feature>
<sequence length="572" mass="63435">MNSRYLQIITFAFLAGLGAANIAMARGETGQGQAYAAKAMAGERADETANEKSGEVSSPIPIPVPNLDRVEETVRKHLEVAHRDLVEMQNDPDVTKLGLGEAYGELGRIYHAHRLDDSAEACYRNAAMLLVKDTRWPYLLGYLYQQQARIEEAARAYRRTLTLYPNYTPVQLRLAQVLLGAGDADEATRLLEQVWLMPEFQGAAAFWLGKAALADGRHAKAVEWLTLAGKEQPAASRIHYPLAMAYRGLGNVEAARHHLKQRGDIEPVAPDPMVEELSELLTGARPRQYHAMKAIWTGQFDVAAKEFRAILELSPSDVPARVSLGRCLYLLGDSDGARQELTLALKQKPDHDKANYFLGRLLWEQGREEPAMAYFRTAIEANPEHAGAQFFLAGILMRKGDFEQAAHYFGKVVDMLPDDLTARQREATALIAIGAQAHGKALARITDALLIHPDDTLLTQQLARILAASPDAGARDGQRALTLALELFTRQASIENTELVAMAYGELGQFDQAAAYQKSAIDALAPYGYQYGGVELFERLETNLTRYLARQPYRIGVTRPVRRQDEIKQGHY</sequence>
<evidence type="ECO:0000256" key="4">
    <source>
        <dbReference type="SAM" id="SignalP"/>
    </source>
</evidence>
<dbReference type="SUPFAM" id="SSF48452">
    <property type="entry name" value="TPR-like"/>
    <property type="match status" value="2"/>
</dbReference>
<dbReference type="Gene3D" id="1.25.40.10">
    <property type="entry name" value="Tetratricopeptide repeat domain"/>
    <property type="match status" value="2"/>
</dbReference>
<feature type="chain" id="PRO_5036354145" evidence="4">
    <location>
        <begin position="26"/>
        <end position="572"/>
    </location>
</feature>
<dbReference type="Pfam" id="PF13181">
    <property type="entry name" value="TPR_8"/>
    <property type="match status" value="1"/>
</dbReference>
<dbReference type="GO" id="GO:0042802">
    <property type="term" value="F:identical protein binding"/>
    <property type="evidence" value="ECO:0007669"/>
    <property type="project" value="InterPro"/>
</dbReference>
<evidence type="ECO:0000256" key="3">
    <source>
        <dbReference type="PROSITE-ProRule" id="PRU00339"/>
    </source>
</evidence>
<feature type="repeat" description="TPR" evidence="3">
    <location>
        <begin position="134"/>
        <end position="167"/>
    </location>
</feature>
<dbReference type="Pfam" id="PF07721">
    <property type="entry name" value="TPR_4"/>
    <property type="match status" value="1"/>
</dbReference>
<feature type="repeat" description="TPR" evidence="3">
    <location>
        <begin position="386"/>
        <end position="419"/>
    </location>
</feature>
<dbReference type="PROSITE" id="PS50005">
    <property type="entry name" value="TPR"/>
    <property type="match status" value="3"/>
</dbReference>
<dbReference type="PANTHER" id="PTHR45586">
    <property type="entry name" value="TPR REPEAT-CONTAINING PROTEIN PA4667"/>
    <property type="match status" value="1"/>
</dbReference>
<protein>
    <submittedName>
        <fullName evidence="5">Tfp pilus assembly protein PilF</fullName>
    </submittedName>
</protein>
<name>A0A450TCA6_9GAMM</name>
<dbReference type="InterPro" id="IPR011990">
    <property type="entry name" value="TPR-like_helical_dom_sf"/>
</dbReference>
<feature type="repeat" description="TPR" evidence="3">
    <location>
        <begin position="352"/>
        <end position="385"/>
    </location>
</feature>
<dbReference type="EMBL" id="CAADFA010000467">
    <property type="protein sequence ID" value="VFJ67786.1"/>
    <property type="molecule type" value="Genomic_DNA"/>
</dbReference>
<dbReference type="InterPro" id="IPR011717">
    <property type="entry name" value="TPR-4"/>
</dbReference>
<dbReference type="InterPro" id="IPR051012">
    <property type="entry name" value="CellSynth/LPSAsmb/PSIAsmb"/>
</dbReference>
<dbReference type="InterPro" id="IPR019734">
    <property type="entry name" value="TPR_rpt"/>
</dbReference>
<keyword evidence="1" id="KW-0677">Repeat</keyword>
<evidence type="ECO:0000256" key="2">
    <source>
        <dbReference type="ARBA" id="ARBA00022803"/>
    </source>
</evidence>
<dbReference type="AlphaFoldDB" id="A0A450TCA6"/>
<accession>A0A450TCA6</accession>
<keyword evidence="4" id="KW-0732">Signal</keyword>
<dbReference type="Pfam" id="PF13432">
    <property type="entry name" value="TPR_16"/>
    <property type="match status" value="1"/>
</dbReference>
<dbReference type="SMART" id="SM00028">
    <property type="entry name" value="TPR"/>
    <property type="match status" value="6"/>
</dbReference>
<gene>
    <name evidence="5" type="ORF">BECKFM1743A_GA0114220_103581</name>
    <name evidence="7" type="ORF">BECKFM1743B_GA0114221_101356</name>
    <name evidence="6" type="ORF">BECKFM1743C_GA0114222_104671</name>
</gene>
<dbReference type="EMBL" id="CAADFL010000135">
    <property type="protein sequence ID" value="VFK10321.1"/>
    <property type="molecule type" value="Genomic_DNA"/>
</dbReference>
<dbReference type="Pfam" id="PF14559">
    <property type="entry name" value="TPR_19"/>
    <property type="match status" value="2"/>
</dbReference>